<dbReference type="GO" id="GO:0055085">
    <property type="term" value="P:transmembrane transport"/>
    <property type="evidence" value="ECO:0007669"/>
    <property type="project" value="UniProtKB-ARBA"/>
</dbReference>
<dbReference type="InterPro" id="IPR050319">
    <property type="entry name" value="ABC_transp_ATP-bind"/>
</dbReference>
<evidence type="ECO:0000256" key="2">
    <source>
        <dbReference type="ARBA" id="ARBA00022448"/>
    </source>
</evidence>
<organism evidence="7 8">
    <name type="scientific">Hassallia byssoidea VB512170</name>
    <dbReference type="NCBI Taxonomy" id="1304833"/>
    <lineage>
        <taxon>Bacteria</taxon>
        <taxon>Bacillati</taxon>
        <taxon>Cyanobacteriota</taxon>
        <taxon>Cyanophyceae</taxon>
        <taxon>Nostocales</taxon>
        <taxon>Tolypothrichaceae</taxon>
        <taxon>Hassallia</taxon>
    </lineage>
</organism>
<feature type="region of interest" description="Disordered" evidence="5">
    <location>
        <begin position="280"/>
        <end position="313"/>
    </location>
</feature>
<dbReference type="InterPro" id="IPR017871">
    <property type="entry name" value="ABC_transporter-like_CS"/>
</dbReference>
<comment type="caution">
    <text evidence="7">The sequence shown here is derived from an EMBL/GenBank/DDBJ whole genome shotgun (WGS) entry which is preliminary data.</text>
</comment>
<evidence type="ECO:0000256" key="3">
    <source>
        <dbReference type="ARBA" id="ARBA00022741"/>
    </source>
</evidence>
<dbReference type="Pfam" id="PF08352">
    <property type="entry name" value="oligo_HPY"/>
    <property type="match status" value="2"/>
</dbReference>
<proteinExistence type="inferred from homology"/>
<evidence type="ECO:0000256" key="4">
    <source>
        <dbReference type="ARBA" id="ARBA00022840"/>
    </source>
</evidence>
<dbReference type="InterPro" id="IPR003593">
    <property type="entry name" value="AAA+_ATPase"/>
</dbReference>
<dbReference type="SMART" id="SM00382">
    <property type="entry name" value="AAA"/>
    <property type="match status" value="2"/>
</dbReference>
<dbReference type="InterPro" id="IPR013563">
    <property type="entry name" value="Oligopep_ABC_C"/>
</dbReference>
<dbReference type="CDD" id="cd03257">
    <property type="entry name" value="ABC_NikE_OppD_transporters"/>
    <property type="match status" value="2"/>
</dbReference>
<feature type="domain" description="ABC transporter" evidence="6">
    <location>
        <begin position="6"/>
        <end position="256"/>
    </location>
</feature>
<reference evidence="7 8" key="1">
    <citation type="journal article" date="2015" name="Genome Announc.">
        <title>Draft Genome Sequence of Cyanobacterium Hassallia byssoidea Strain VB512170, Isolated from Monuments in India.</title>
        <authorList>
            <person name="Singh D."/>
            <person name="Chandrababunaidu M.M."/>
            <person name="Panda A."/>
            <person name="Sen D."/>
            <person name="Bhattacharyya S."/>
            <person name="Adhikary S.P."/>
            <person name="Tripathy S."/>
        </authorList>
    </citation>
    <scope>NUCLEOTIDE SEQUENCE [LARGE SCALE GENOMIC DNA]</scope>
    <source>
        <strain evidence="7 8">VB512170</strain>
    </source>
</reference>
<dbReference type="GO" id="GO:0005524">
    <property type="term" value="F:ATP binding"/>
    <property type="evidence" value="ECO:0007669"/>
    <property type="project" value="UniProtKB-KW"/>
</dbReference>
<evidence type="ECO:0000256" key="5">
    <source>
        <dbReference type="SAM" id="MobiDB-lite"/>
    </source>
</evidence>
<dbReference type="InterPro" id="IPR027417">
    <property type="entry name" value="P-loop_NTPase"/>
</dbReference>
<dbReference type="Proteomes" id="UP000031549">
    <property type="component" value="Unassembled WGS sequence"/>
</dbReference>
<dbReference type="GO" id="GO:0015833">
    <property type="term" value="P:peptide transport"/>
    <property type="evidence" value="ECO:0007669"/>
    <property type="project" value="InterPro"/>
</dbReference>
<dbReference type="PANTHER" id="PTHR43776:SF7">
    <property type="entry name" value="D,D-DIPEPTIDE TRANSPORT ATP-BINDING PROTEIN DDPF-RELATED"/>
    <property type="match status" value="1"/>
</dbReference>
<dbReference type="Pfam" id="PF00005">
    <property type="entry name" value="ABC_tran"/>
    <property type="match status" value="2"/>
</dbReference>
<name>A0A846HFQ4_9CYAN</name>
<dbReference type="NCBIfam" id="NF007739">
    <property type="entry name" value="PRK10419.1"/>
    <property type="match status" value="2"/>
</dbReference>
<dbReference type="NCBIfam" id="NF008453">
    <property type="entry name" value="PRK11308.1"/>
    <property type="match status" value="2"/>
</dbReference>
<dbReference type="EMBL" id="JTCM02000070">
    <property type="protein sequence ID" value="NEU75480.1"/>
    <property type="molecule type" value="Genomic_DNA"/>
</dbReference>
<protein>
    <submittedName>
        <fullName evidence="7">ABC transporter ATP-binding protein</fullName>
    </submittedName>
</protein>
<dbReference type="InterPro" id="IPR003439">
    <property type="entry name" value="ABC_transporter-like_ATP-bd"/>
</dbReference>
<evidence type="ECO:0000313" key="8">
    <source>
        <dbReference type="Proteomes" id="UP000031549"/>
    </source>
</evidence>
<evidence type="ECO:0000256" key="1">
    <source>
        <dbReference type="ARBA" id="ARBA00005417"/>
    </source>
</evidence>
<dbReference type="PROSITE" id="PS00211">
    <property type="entry name" value="ABC_TRANSPORTER_1"/>
    <property type="match status" value="2"/>
</dbReference>
<dbReference type="PROSITE" id="PS50893">
    <property type="entry name" value="ABC_TRANSPORTER_2"/>
    <property type="match status" value="2"/>
</dbReference>
<dbReference type="GO" id="GO:0016887">
    <property type="term" value="F:ATP hydrolysis activity"/>
    <property type="evidence" value="ECO:0007669"/>
    <property type="project" value="InterPro"/>
</dbReference>
<accession>A0A846HFQ4</accession>
<dbReference type="SUPFAM" id="SSF52540">
    <property type="entry name" value="P-loop containing nucleoside triphosphate hydrolases"/>
    <property type="match status" value="2"/>
</dbReference>
<keyword evidence="4 7" id="KW-0067">ATP-binding</keyword>
<evidence type="ECO:0000313" key="7">
    <source>
        <dbReference type="EMBL" id="NEU75480.1"/>
    </source>
</evidence>
<keyword evidence="2" id="KW-0813">Transport</keyword>
<dbReference type="RefSeq" id="WP_039739942.1">
    <property type="nucleotide sequence ID" value="NZ_JTCM02000070.1"/>
</dbReference>
<keyword evidence="3" id="KW-0547">Nucleotide-binding</keyword>
<evidence type="ECO:0000259" key="6">
    <source>
        <dbReference type="PROSITE" id="PS50893"/>
    </source>
</evidence>
<dbReference type="Gene3D" id="3.40.50.300">
    <property type="entry name" value="P-loop containing nucleotide triphosphate hydrolases"/>
    <property type="match status" value="2"/>
</dbReference>
<sequence>MNEALFQIENLRVAYPHRGDEELRWAVDDVSFTLQPGERMGLVGESGCGKSTLGRAAMRLLPSSTRIEGRVMFQGQSVFDLNPNQLRKFRGEAVALIFQDPMTRLDPLMTIGKHCLETLKAHSPSLSTKQAKETAIATLEKVKIPASRWNQFPHEFSGGMRQRVAIALALLLNPKLIVADEPTTSLDVTVSAQILQELTRLCGEENMGLLLISHDLAMVAEYCDRIGVMYNGKMVEKGATESVFREPTHEYTRSLLQAALHIQSVDELGSGELGVGSGELGVGSGENSQLPLRGSPVAHGGNEHDRAGSPITHSQSPILRVTELQQHYNIEPSFIERLFKAQTQTIKAVDGINLELYQGEILGLVGESGCGKSTLSRTILQLIRPTGGKIEFFGKDLTNLSSQEIRSSRRQMQMVFQDPHACLNPAMTVGQSIADPLLIHHITDAEQAKKQVLLMLEKVGLKPASVYYQRYPSDLSGGQQQRVAIARALITRPKLLICDEPVSMLDASVQSQVLDLMLQLKDEFDLTYLFITHDLWLARFLCDRIAVMNGGKIVELGATKQIFANPQHPYTKTLLAAAPLLARA</sequence>
<dbReference type="PANTHER" id="PTHR43776">
    <property type="entry name" value="TRANSPORT ATP-BINDING PROTEIN"/>
    <property type="match status" value="1"/>
</dbReference>
<feature type="domain" description="ABC transporter" evidence="6">
    <location>
        <begin position="333"/>
        <end position="575"/>
    </location>
</feature>
<comment type="similarity">
    <text evidence="1">Belongs to the ABC transporter superfamily.</text>
</comment>
<keyword evidence="8" id="KW-1185">Reference proteome</keyword>
<dbReference type="FunFam" id="3.40.50.300:FF:000016">
    <property type="entry name" value="Oligopeptide ABC transporter ATP-binding component"/>
    <property type="match status" value="2"/>
</dbReference>
<gene>
    <name evidence="7" type="ORF">PI95_023710</name>
</gene>
<dbReference type="AlphaFoldDB" id="A0A846HFQ4"/>